<reference evidence="3" key="1">
    <citation type="journal article" date="2023" name="Mol. Biol. Evol.">
        <title>Third-Generation Sequencing Reveals the Adaptive Role of the Epigenome in Three Deep-Sea Polychaetes.</title>
        <authorList>
            <person name="Perez M."/>
            <person name="Aroh O."/>
            <person name="Sun Y."/>
            <person name="Lan Y."/>
            <person name="Juniper S.K."/>
            <person name="Young C.R."/>
            <person name="Angers B."/>
            <person name="Qian P.Y."/>
        </authorList>
    </citation>
    <scope>NUCLEOTIDE SEQUENCE</scope>
    <source>
        <strain evidence="3">P08H-3</strain>
    </source>
</reference>
<gene>
    <name evidence="3" type="ORF">LSH36_25g08036</name>
</gene>
<dbReference type="Gene3D" id="3.40.50.300">
    <property type="entry name" value="P-loop containing nucleotide triphosphate hydrolases"/>
    <property type="match status" value="1"/>
</dbReference>
<sequence length="214" mass="23989">MSNTIIEAKIVVLGMTGVGKTSIVVQYISHGNNQRINPTIGASFFTCQITLDSYNVKLQVWDTAGQERFRSMTPMYYRNANAALLVYDITSRESFEEIQSWVVVLCVVGNKSDLAAERVVPVEEAQDFAISIKAFHFETSATTRKGIEEVFLHLAKSLIFLYEANRDPNMPVYNDDINTCDMPSVNTIKGKTITLDKEDHIAQQHHAKSRCCSS</sequence>
<evidence type="ECO:0000313" key="4">
    <source>
        <dbReference type="Proteomes" id="UP001208570"/>
    </source>
</evidence>
<dbReference type="InterPro" id="IPR001806">
    <property type="entry name" value="Small_GTPase"/>
</dbReference>
<dbReference type="NCBIfam" id="TIGR00231">
    <property type="entry name" value="small_GTP"/>
    <property type="match status" value="1"/>
</dbReference>
<dbReference type="GO" id="GO:0005525">
    <property type="term" value="F:GTP binding"/>
    <property type="evidence" value="ECO:0007669"/>
    <property type="project" value="InterPro"/>
</dbReference>
<dbReference type="PANTHER" id="PTHR47978">
    <property type="match status" value="1"/>
</dbReference>
<dbReference type="SMART" id="SM00175">
    <property type="entry name" value="RAB"/>
    <property type="match status" value="1"/>
</dbReference>
<evidence type="ECO:0000256" key="2">
    <source>
        <dbReference type="ARBA" id="ARBA00022741"/>
    </source>
</evidence>
<accession>A0AAD9KAV6</accession>
<evidence type="ECO:0000313" key="3">
    <source>
        <dbReference type="EMBL" id="KAK2167705.1"/>
    </source>
</evidence>
<dbReference type="PROSITE" id="PS51420">
    <property type="entry name" value="RHO"/>
    <property type="match status" value="1"/>
</dbReference>
<organism evidence="3 4">
    <name type="scientific">Paralvinella palmiformis</name>
    <dbReference type="NCBI Taxonomy" id="53620"/>
    <lineage>
        <taxon>Eukaryota</taxon>
        <taxon>Metazoa</taxon>
        <taxon>Spiralia</taxon>
        <taxon>Lophotrochozoa</taxon>
        <taxon>Annelida</taxon>
        <taxon>Polychaeta</taxon>
        <taxon>Sedentaria</taxon>
        <taxon>Canalipalpata</taxon>
        <taxon>Terebellida</taxon>
        <taxon>Terebelliformia</taxon>
        <taxon>Alvinellidae</taxon>
        <taxon>Paralvinella</taxon>
    </lineage>
</organism>
<dbReference type="PROSITE" id="PS51421">
    <property type="entry name" value="RAS"/>
    <property type="match status" value="1"/>
</dbReference>
<dbReference type="PROSITE" id="PS51419">
    <property type="entry name" value="RAB"/>
    <property type="match status" value="1"/>
</dbReference>
<keyword evidence="4" id="KW-1185">Reference proteome</keyword>
<dbReference type="EMBL" id="JAODUP010000025">
    <property type="protein sequence ID" value="KAK2167705.1"/>
    <property type="molecule type" value="Genomic_DNA"/>
</dbReference>
<dbReference type="InterPro" id="IPR027417">
    <property type="entry name" value="P-loop_NTPase"/>
</dbReference>
<keyword evidence="2" id="KW-0547">Nucleotide-binding</keyword>
<dbReference type="GO" id="GO:0003924">
    <property type="term" value="F:GTPase activity"/>
    <property type="evidence" value="ECO:0007669"/>
    <property type="project" value="InterPro"/>
</dbReference>
<dbReference type="CDD" id="cd00154">
    <property type="entry name" value="Rab"/>
    <property type="match status" value="1"/>
</dbReference>
<dbReference type="SMART" id="SM00176">
    <property type="entry name" value="RAN"/>
    <property type="match status" value="1"/>
</dbReference>
<dbReference type="FunFam" id="3.40.50.300:FF:000808">
    <property type="entry name" value="Small GTP-binding protein, putative"/>
    <property type="match status" value="1"/>
</dbReference>
<dbReference type="InterPro" id="IPR005225">
    <property type="entry name" value="Small_GTP-bd"/>
</dbReference>
<comment type="caution">
    <text evidence="3">The sequence shown here is derived from an EMBL/GenBank/DDBJ whole genome shotgun (WGS) entry which is preliminary data.</text>
</comment>
<dbReference type="PRINTS" id="PR00449">
    <property type="entry name" value="RASTRNSFRMNG"/>
</dbReference>
<dbReference type="SUPFAM" id="SSF52540">
    <property type="entry name" value="P-loop containing nucleoside triphosphate hydrolases"/>
    <property type="match status" value="1"/>
</dbReference>
<proteinExistence type="inferred from homology"/>
<evidence type="ECO:0000256" key="1">
    <source>
        <dbReference type="ARBA" id="ARBA00006270"/>
    </source>
</evidence>
<dbReference type="SMART" id="SM00173">
    <property type="entry name" value="RAS"/>
    <property type="match status" value="1"/>
</dbReference>
<dbReference type="Pfam" id="PF00071">
    <property type="entry name" value="Ras"/>
    <property type="match status" value="1"/>
</dbReference>
<comment type="similarity">
    <text evidence="1">Belongs to the small GTPase superfamily. Rab family.</text>
</comment>
<dbReference type="Proteomes" id="UP001208570">
    <property type="component" value="Unassembled WGS sequence"/>
</dbReference>
<protein>
    <submittedName>
        <fullName evidence="3">Uncharacterized protein</fullName>
    </submittedName>
</protein>
<name>A0AAD9KAV6_9ANNE</name>
<dbReference type="SMART" id="SM00174">
    <property type="entry name" value="RHO"/>
    <property type="match status" value="1"/>
</dbReference>
<dbReference type="AlphaFoldDB" id="A0AAD9KAV6"/>